<name>A0ABT8KI83_9BACT</name>
<evidence type="ECO:0008006" key="5">
    <source>
        <dbReference type="Google" id="ProtNLM"/>
    </source>
</evidence>
<proteinExistence type="predicted"/>
<evidence type="ECO:0000256" key="2">
    <source>
        <dbReference type="SAM" id="Phobius"/>
    </source>
</evidence>
<evidence type="ECO:0000313" key="3">
    <source>
        <dbReference type="EMBL" id="MDN5200404.1"/>
    </source>
</evidence>
<sequence>MSKIPFQEAFDVLQDREKHFQRITERNYSPNIIWAQVILMCIFTFCYGIIMGSYNSFQQALVTGVKLWLLFSLTLIICFPSFYIVQLILGSKIKIKQLFVILMGGFLMTTTIMLAFAPIVLYFQLSGDNYNFLQLLHVFVFMFAGFFGMRVVLESLKGAFEGTKVYPKIGLSVFRIWVVIFAFVGIQLSWNLRPFLGSKDMPFQLFRESTRGNFYSTTLGSIGKLLGVQKNEQKKDERKQVPEIEPINGDNKEKKPDEKDHNETALNELDDANSKGEEIIVKQND</sequence>
<gene>
    <name evidence="3" type="ORF">QQ008_03505</name>
</gene>
<keyword evidence="2" id="KW-1133">Transmembrane helix</keyword>
<evidence type="ECO:0000313" key="4">
    <source>
        <dbReference type="Proteomes" id="UP001172082"/>
    </source>
</evidence>
<organism evidence="3 4">
    <name type="scientific">Splendidivirga corallicola</name>
    <dbReference type="NCBI Taxonomy" id="3051826"/>
    <lineage>
        <taxon>Bacteria</taxon>
        <taxon>Pseudomonadati</taxon>
        <taxon>Bacteroidota</taxon>
        <taxon>Cytophagia</taxon>
        <taxon>Cytophagales</taxon>
        <taxon>Splendidivirgaceae</taxon>
        <taxon>Splendidivirga</taxon>
    </lineage>
</organism>
<reference evidence="3" key="1">
    <citation type="submission" date="2023-06" db="EMBL/GenBank/DDBJ databases">
        <title>Genomic of Parafulvivirga corallium.</title>
        <authorList>
            <person name="Wang G."/>
        </authorList>
    </citation>
    <scope>NUCLEOTIDE SEQUENCE</scope>
    <source>
        <strain evidence="3">BMA10</strain>
    </source>
</reference>
<feature type="transmembrane region" description="Helical" evidence="2">
    <location>
        <begin position="32"/>
        <end position="55"/>
    </location>
</feature>
<feature type="compositionally biased region" description="Basic and acidic residues" evidence="1">
    <location>
        <begin position="250"/>
        <end position="263"/>
    </location>
</feature>
<evidence type="ECO:0000256" key="1">
    <source>
        <dbReference type="SAM" id="MobiDB-lite"/>
    </source>
</evidence>
<keyword evidence="2" id="KW-0812">Transmembrane</keyword>
<feature type="region of interest" description="Disordered" evidence="1">
    <location>
        <begin position="230"/>
        <end position="285"/>
    </location>
</feature>
<dbReference type="RefSeq" id="WP_346750429.1">
    <property type="nucleotide sequence ID" value="NZ_JAUJEA010000001.1"/>
</dbReference>
<dbReference type="EMBL" id="JAUJEA010000001">
    <property type="protein sequence ID" value="MDN5200404.1"/>
    <property type="molecule type" value="Genomic_DNA"/>
</dbReference>
<feature type="transmembrane region" description="Helical" evidence="2">
    <location>
        <begin position="135"/>
        <end position="153"/>
    </location>
</feature>
<keyword evidence="2" id="KW-0472">Membrane</keyword>
<comment type="caution">
    <text evidence="3">The sequence shown here is derived from an EMBL/GenBank/DDBJ whole genome shotgun (WGS) entry which is preliminary data.</text>
</comment>
<feature type="transmembrane region" description="Helical" evidence="2">
    <location>
        <begin position="174"/>
        <end position="192"/>
    </location>
</feature>
<feature type="compositionally biased region" description="Basic and acidic residues" evidence="1">
    <location>
        <begin position="272"/>
        <end position="285"/>
    </location>
</feature>
<feature type="transmembrane region" description="Helical" evidence="2">
    <location>
        <begin position="98"/>
        <end position="123"/>
    </location>
</feature>
<feature type="compositionally biased region" description="Basic and acidic residues" evidence="1">
    <location>
        <begin position="231"/>
        <end position="242"/>
    </location>
</feature>
<protein>
    <recommendedName>
        <fullName evidence="5">Actin-binding WH2 domain-containing protein</fullName>
    </recommendedName>
</protein>
<dbReference type="Proteomes" id="UP001172082">
    <property type="component" value="Unassembled WGS sequence"/>
</dbReference>
<feature type="transmembrane region" description="Helical" evidence="2">
    <location>
        <begin position="67"/>
        <end position="89"/>
    </location>
</feature>
<accession>A0ABT8KI83</accession>
<keyword evidence="4" id="KW-1185">Reference proteome</keyword>